<dbReference type="Gene3D" id="1.20.5.1930">
    <property type="match status" value="1"/>
</dbReference>
<keyword evidence="5" id="KW-0547">Nucleotide-binding</keyword>
<accession>A0A941ERE3</accession>
<keyword evidence="8" id="KW-0902">Two-component regulatory system</keyword>
<feature type="transmembrane region" description="Helical" evidence="9">
    <location>
        <begin position="20"/>
        <end position="41"/>
    </location>
</feature>
<evidence type="ECO:0000256" key="7">
    <source>
        <dbReference type="ARBA" id="ARBA00022840"/>
    </source>
</evidence>
<dbReference type="SMART" id="SM00387">
    <property type="entry name" value="HATPase_c"/>
    <property type="match status" value="1"/>
</dbReference>
<feature type="transmembrane region" description="Helical" evidence="9">
    <location>
        <begin position="78"/>
        <end position="95"/>
    </location>
</feature>
<gene>
    <name evidence="11" type="ORF">KDL01_22010</name>
</gene>
<dbReference type="InterPro" id="IPR036890">
    <property type="entry name" value="HATPase_C_sf"/>
</dbReference>
<dbReference type="InterPro" id="IPR003594">
    <property type="entry name" value="HATPase_dom"/>
</dbReference>
<dbReference type="Pfam" id="PF02518">
    <property type="entry name" value="HATPase_c"/>
    <property type="match status" value="1"/>
</dbReference>
<sequence length="398" mass="42568">MSSLAATLPRQLVQAVNRLPPLAVDAVIVAVCEATMMWGVAQSQDAEISVGARPWPWFVWPLVALLPIPLLWRRRAPFAVLLLSGLSLVLLSIPYNLAVTYNHSSQVMLYLAMVTVAYYCTGWQFWSAAVTCVSLNFAVVTQSVGKAAISALITLMAFVAGRLAAQQRDLARLMAIRAQEAEQAVDARAAQAAAEERTRIARDMHDILAHAVSLMIVQAEAGAAVVHQDAAKAEKAFDAISDGGRDALTQLRRMLGVLRDGDALALTPQPTVAELPRLVETVRSAKIDVRMVVAGTPVPLPPDTEVALYRTVQEALTNMLKHAKAERAELRLDWAPEALTVRVTDDGVGPTPGTPGRGLIGIRERIGACGGTVHTGRGVDGTGFEVLVRVPARSGDSS</sequence>
<keyword evidence="4" id="KW-0808">Transferase</keyword>
<name>A0A941ERE3_9ACTN</name>
<keyword evidence="9" id="KW-0812">Transmembrane</keyword>
<feature type="transmembrane region" description="Helical" evidence="9">
    <location>
        <begin position="107"/>
        <end position="126"/>
    </location>
</feature>
<dbReference type="AlphaFoldDB" id="A0A941ERE3"/>
<keyword evidence="3" id="KW-0597">Phosphoprotein</keyword>
<dbReference type="EMBL" id="JAGSOG010000118">
    <property type="protein sequence ID" value="MBR7835966.1"/>
    <property type="molecule type" value="Genomic_DNA"/>
</dbReference>
<organism evidence="11 12">
    <name type="scientific">Actinospica durhamensis</name>
    <dbReference type="NCBI Taxonomy" id="1508375"/>
    <lineage>
        <taxon>Bacteria</taxon>
        <taxon>Bacillati</taxon>
        <taxon>Actinomycetota</taxon>
        <taxon>Actinomycetes</taxon>
        <taxon>Catenulisporales</taxon>
        <taxon>Actinospicaceae</taxon>
        <taxon>Actinospica</taxon>
    </lineage>
</organism>
<evidence type="ECO:0000259" key="10">
    <source>
        <dbReference type="SMART" id="SM00387"/>
    </source>
</evidence>
<feature type="transmembrane region" description="Helical" evidence="9">
    <location>
        <begin position="53"/>
        <end position="72"/>
    </location>
</feature>
<evidence type="ECO:0000256" key="3">
    <source>
        <dbReference type="ARBA" id="ARBA00022553"/>
    </source>
</evidence>
<proteinExistence type="predicted"/>
<dbReference type="PANTHER" id="PTHR24421">
    <property type="entry name" value="NITRATE/NITRITE SENSOR PROTEIN NARX-RELATED"/>
    <property type="match status" value="1"/>
</dbReference>
<dbReference type="GO" id="GO:0005524">
    <property type="term" value="F:ATP binding"/>
    <property type="evidence" value="ECO:0007669"/>
    <property type="project" value="UniProtKB-KW"/>
</dbReference>
<evidence type="ECO:0000256" key="2">
    <source>
        <dbReference type="ARBA" id="ARBA00012438"/>
    </source>
</evidence>
<evidence type="ECO:0000256" key="4">
    <source>
        <dbReference type="ARBA" id="ARBA00022679"/>
    </source>
</evidence>
<dbReference type="InterPro" id="IPR011712">
    <property type="entry name" value="Sig_transdc_His_kin_sub3_dim/P"/>
</dbReference>
<comment type="caution">
    <text evidence="11">The sequence shown here is derived from an EMBL/GenBank/DDBJ whole genome shotgun (WGS) entry which is preliminary data.</text>
</comment>
<reference evidence="11" key="1">
    <citation type="submission" date="2021-04" db="EMBL/GenBank/DDBJ databases">
        <title>Genome based classification of Actinospica acidithermotolerans sp. nov., an actinobacterium isolated from an Indonesian hot spring.</title>
        <authorList>
            <person name="Kusuma A.B."/>
            <person name="Putra K.E."/>
            <person name="Nafisah S."/>
            <person name="Loh J."/>
            <person name="Nouioui I."/>
            <person name="Goodfellow M."/>
        </authorList>
    </citation>
    <scope>NUCLEOTIDE SEQUENCE</scope>
    <source>
        <strain evidence="11">CSCA 57</strain>
    </source>
</reference>
<keyword evidence="7" id="KW-0067">ATP-binding</keyword>
<keyword evidence="9" id="KW-1133">Transmembrane helix</keyword>
<evidence type="ECO:0000256" key="5">
    <source>
        <dbReference type="ARBA" id="ARBA00022741"/>
    </source>
</evidence>
<dbReference type="GO" id="GO:0016020">
    <property type="term" value="C:membrane"/>
    <property type="evidence" value="ECO:0007669"/>
    <property type="project" value="InterPro"/>
</dbReference>
<evidence type="ECO:0000256" key="1">
    <source>
        <dbReference type="ARBA" id="ARBA00000085"/>
    </source>
</evidence>
<keyword evidence="9" id="KW-0472">Membrane</keyword>
<dbReference type="Pfam" id="PF07730">
    <property type="entry name" value="HisKA_3"/>
    <property type="match status" value="1"/>
</dbReference>
<comment type="catalytic activity">
    <reaction evidence="1">
        <text>ATP + protein L-histidine = ADP + protein N-phospho-L-histidine.</text>
        <dbReference type="EC" id="2.7.13.3"/>
    </reaction>
</comment>
<dbReference type="Proteomes" id="UP000675781">
    <property type="component" value="Unassembled WGS sequence"/>
</dbReference>
<dbReference type="GO" id="GO:0046983">
    <property type="term" value="F:protein dimerization activity"/>
    <property type="evidence" value="ECO:0007669"/>
    <property type="project" value="InterPro"/>
</dbReference>
<dbReference type="RefSeq" id="WP_212530455.1">
    <property type="nucleotide sequence ID" value="NZ_JAGSOG010000118.1"/>
</dbReference>
<dbReference type="EC" id="2.7.13.3" evidence="2"/>
<evidence type="ECO:0000313" key="11">
    <source>
        <dbReference type="EMBL" id="MBR7835966.1"/>
    </source>
</evidence>
<evidence type="ECO:0000256" key="9">
    <source>
        <dbReference type="SAM" id="Phobius"/>
    </source>
</evidence>
<feature type="transmembrane region" description="Helical" evidence="9">
    <location>
        <begin position="146"/>
        <end position="165"/>
    </location>
</feature>
<dbReference type="PANTHER" id="PTHR24421:SF10">
    <property type="entry name" value="NITRATE_NITRITE SENSOR PROTEIN NARQ"/>
    <property type="match status" value="1"/>
</dbReference>
<evidence type="ECO:0000256" key="6">
    <source>
        <dbReference type="ARBA" id="ARBA00022777"/>
    </source>
</evidence>
<protein>
    <recommendedName>
        <fullName evidence="2">histidine kinase</fullName>
        <ecNumber evidence="2">2.7.13.3</ecNumber>
    </recommendedName>
</protein>
<dbReference type="SUPFAM" id="SSF55874">
    <property type="entry name" value="ATPase domain of HSP90 chaperone/DNA topoisomerase II/histidine kinase"/>
    <property type="match status" value="1"/>
</dbReference>
<dbReference type="Gene3D" id="3.30.565.10">
    <property type="entry name" value="Histidine kinase-like ATPase, C-terminal domain"/>
    <property type="match status" value="1"/>
</dbReference>
<dbReference type="InterPro" id="IPR050482">
    <property type="entry name" value="Sensor_HK_TwoCompSys"/>
</dbReference>
<keyword evidence="12" id="KW-1185">Reference proteome</keyword>
<feature type="domain" description="Histidine kinase/HSP90-like ATPase" evidence="10">
    <location>
        <begin position="303"/>
        <end position="392"/>
    </location>
</feature>
<dbReference type="GO" id="GO:0000155">
    <property type="term" value="F:phosphorelay sensor kinase activity"/>
    <property type="evidence" value="ECO:0007669"/>
    <property type="project" value="InterPro"/>
</dbReference>
<dbReference type="CDD" id="cd16917">
    <property type="entry name" value="HATPase_UhpB-NarQ-NarX-like"/>
    <property type="match status" value="1"/>
</dbReference>
<evidence type="ECO:0000256" key="8">
    <source>
        <dbReference type="ARBA" id="ARBA00023012"/>
    </source>
</evidence>
<keyword evidence="6" id="KW-0418">Kinase</keyword>
<evidence type="ECO:0000313" key="12">
    <source>
        <dbReference type="Proteomes" id="UP000675781"/>
    </source>
</evidence>